<protein>
    <submittedName>
        <fullName evidence="2">RelE/StbE replicon stabilization toxin</fullName>
    </submittedName>
</protein>
<dbReference type="InterPro" id="IPR007712">
    <property type="entry name" value="RelE/ParE_toxin"/>
</dbReference>
<dbReference type="InterPro" id="IPR035093">
    <property type="entry name" value="RelE/ParE_toxin_dom_sf"/>
</dbReference>
<evidence type="ECO:0000256" key="1">
    <source>
        <dbReference type="ARBA" id="ARBA00022649"/>
    </source>
</evidence>
<name>A0A1W1BA25_9ZZZZ</name>
<keyword evidence="1" id="KW-1277">Toxin-antitoxin system</keyword>
<dbReference type="Gene3D" id="3.30.2310.20">
    <property type="entry name" value="RelE-like"/>
    <property type="match status" value="1"/>
</dbReference>
<dbReference type="PANTHER" id="PTHR35601:SF1">
    <property type="entry name" value="TOXIN RELE"/>
    <property type="match status" value="1"/>
</dbReference>
<dbReference type="AlphaFoldDB" id="A0A1W1BA25"/>
<dbReference type="Pfam" id="PF05016">
    <property type="entry name" value="ParE_toxin"/>
    <property type="match status" value="1"/>
</dbReference>
<organism evidence="2">
    <name type="scientific">hydrothermal vent metagenome</name>
    <dbReference type="NCBI Taxonomy" id="652676"/>
    <lineage>
        <taxon>unclassified sequences</taxon>
        <taxon>metagenomes</taxon>
        <taxon>ecological metagenomes</taxon>
    </lineage>
</organism>
<sequence length="103" mass="12299">MYDFKFYEEAEKDLTKLNNSIKKLFVKKLSQILNNPEIGKDLGNKNNLELAGLKKVYFDNKRYRIVYEVKEKEILIHIIAVGKRDNMKVYKQAHKRVEKHNKT</sequence>
<reference evidence="2" key="1">
    <citation type="submission" date="2016-10" db="EMBL/GenBank/DDBJ databases">
        <authorList>
            <person name="de Groot N.N."/>
        </authorList>
    </citation>
    <scope>NUCLEOTIDE SEQUENCE</scope>
</reference>
<dbReference type="SUPFAM" id="SSF143011">
    <property type="entry name" value="RelE-like"/>
    <property type="match status" value="1"/>
</dbReference>
<dbReference type="EMBL" id="FPHC01000012">
    <property type="protein sequence ID" value="SFV50400.1"/>
    <property type="molecule type" value="Genomic_DNA"/>
</dbReference>
<proteinExistence type="predicted"/>
<dbReference type="PANTHER" id="PTHR35601">
    <property type="entry name" value="TOXIN RELE"/>
    <property type="match status" value="1"/>
</dbReference>
<gene>
    <name evidence="2" type="ORF">MNB_SV-6-1371</name>
</gene>
<evidence type="ECO:0000313" key="2">
    <source>
        <dbReference type="EMBL" id="SFV50400.1"/>
    </source>
</evidence>
<accession>A0A1W1BA25</accession>